<dbReference type="OrthoDB" id="9807767at2"/>
<proteinExistence type="inferred from homology"/>
<dbReference type="HAMAP" id="MF_00528">
    <property type="entry name" value="Maf"/>
    <property type="match status" value="1"/>
</dbReference>
<keyword evidence="2 4" id="KW-0378">Hydrolase</keyword>
<dbReference type="RefSeq" id="WP_112782676.1">
    <property type="nucleotide sequence ID" value="NZ_CP030041.1"/>
</dbReference>
<dbReference type="Gene3D" id="3.90.950.10">
    <property type="match status" value="1"/>
</dbReference>
<dbReference type="PANTHER" id="PTHR43213">
    <property type="entry name" value="BIFUNCTIONAL DTTP/UTP PYROPHOSPHATASE/METHYLTRANSFERASE PROTEIN-RELATED"/>
    <property type="match status" value="1"/>
</dbReference>
<comment type="function">
    <text evidence="4">Nucleoside triphosphate pyrophosphatase that hydrolyzes dTTP and UTP. May have a dual role in cell division arrest and in preventing the incorporation of modified nucleotides into cellular nucleic acids.</text>
</comment>
<dbReference type="PIRSF" id="PIRSF006305">
    <property type="entry name" value="Maf"/>
    <property type="match status" value="1"/>
</dbReference>
<comment type="subcellular location">
    <subcellularLocation>
        <location evidence="4">Cytoplasm</location>
    </subcellularLocation>
</comment>
<keyword evidence="4" id="KW-0963">Cytoplasm</keyword>
<dbReference type="CDD" id="cd00555">
    <property type="entry name" value="Maf"/>
    <property type="match status" value="1"/>
</dbReference>
<dbReference type="PANTHER" id="PTHR43213:SF5">
    <property type="entry name" value="BIFUNCTIONAL DTTP_UTP PYROPHOSPHATASE_METHYLTRANSFERASE PROTEIN-RELATED"/>
    <property type="match status" value="1"/>
</dbReference>
<evidence type="ECO:0000313" key="5">
    <source>
        <dbReference type="EMBL" id="AWW29260.1"/>
    </source>
</evidence>
<evidence type="ECO:0000256" key="2">
    <source>
        <dbReference type="ARBA" id="ARBA00022801"/>
    </source>
</evidence>
<organism evidence="5 6">
    <name type="scientific">Echinicola strongylocentroti</name>
    <dbReference type="NCBI Taxonomy" id="1795355"/>
    <lineage>
        <taxon>Bacteria</taxon>
        <taxon>Pseudomonadati</taxon>
        <taxon>Bacteroidota</taxon>
        <taxon>Cytophagia</taxon>
        <taxon>Cytophagales</taxon>
        <taxon>Cyclobacteriaceae</taxon>
        <taxon>Echinicola</taxon>
    </lineage>
</organism>
<dbReference type="InterPro" id="IPR003697">
    <property type="entry name" value="Maf-like"/>
</dbReference>
<evidence type="ECO:0000313" key="6">
    <source>
        <dbReference type="Proteomes" id="UP000248688"/>
    </source>
</evidence>
<keyword evidence="6" id="KW-1185">Reference proteome</keyword>
<reference evidence="5 6" key="1">
    <citation type="submission" date="2018-06" db="EMBL/GenBank/DDBJ databases">
        <title>Echinicola strongylocentroti sp. nov., isolated from a sea urchin Strongylocentrotus intermedius.</title>
        <authorList>
            <person name="Bae S.S."/>
        </authorList>
    </citation>
    <scope>NUCLEOTIDE SEQUENCE [LARGE SCALE GENOMIC DNA]</scope>
    <source>
        <strain evidence="5 6">MEBiC08714</strain>
    </source>
</reference>
<evidence type="ECO:0000256" key="4">
    <source>
        <dbReference type="HAMAP-Rule" id="MF_00528"/>
    </source>
</evidence>
<comment type="catalytic activity">
    <reaction evidence="4">
        <text>UTP + H2O = UMP + diphosphate + H(+)</text>
        <dbReference type="Rhea" id="RHEA:29395"/>
        <dbReference type="ChEBI" id="CHEBI:15377"/>
        <dbReference type="ChEBI" id="CHEBI:15378"/>
        <dbReference type="ChEBI" id="CHEBI:33019"/>
        <dbReference type="ChEBI" id="CHEBI:46398"/>
        <dbReference type="ChEBI" id="CHEBI:57865"/>
        <dbReference type="EC" id="3.6.1.9"/>
    </reaction>
</comment>
<evidence type="ECO:0000256" key="1">
    <source>
        <dbReference type="ARBA" id="ARBA00001968"/>
    </source>
</evidence>
<comment type="similarity">
    <text evidence="4">Belongs to the Maf family. YhdE subfamily.</text>
</comment>
<dbReference type="GO" id="GO:0005737">
    <property type="term" value="C:cytoplasm"/>
    <property type="evidence" value="ECO:0007669"/>
    <property type="project" value="UniProtKB-SubCell"/>
</dbReference>
<dbReference type="GO" id="GO:0036218">
    <property type="term" value="F:dTTP diphosphatase activity"/>
    <property type="evidence" value="ECO:0007669"/>
    <property type="project" value="RHEA"/>
</dbReference>
<sequence length="192" mass="21879">MKTILTNKKIILGSKSPRRQELLKGLDIDFEIRTKDVNEDFPAELPDNKVASFLAEKKATAFKEDLNQNELLITSDTTVLINNKVLNKPANKIEAISMLKMLSGNVHHVISGVCIMDHHKKVVFDDITEVHFKHLSDDEISHYIDKYQPFDKAGSYGVQEWIGYAAVYKLVGSFYTVMGLPVHKVYETLKNW</sequence>
<dbReference type="KEGG" id="est:DN752_03380"/>
<dbReference type="Pfam" id="PF02545">
    <property type="entry name" value="Maf"/>
    <property type="match status" value="1"/>
</dbReference>
<dbReference type="GO" id="GO:0036221">
    <property type="term" value="F:UTP diphosphatase activity"/>
    <property type="evidence" value="ECO:0007669"/>
    <property type="project" value="RHEA"/>
</dbReference>
<keyword evidence="3 4" id="KW-0546">Nucleotide metabolism</keyword>
<dbReference type="EC" id="3.6.1.9" evidence="4"/>
<dbReference type="GO" id="GO:0009117">
    <property type="term" value="P:nucleotide metabolic process"/>
    <property type="evidence" value="ECO:0007669"/>
    <property type="project" value="UniProtKB-KW"/>
</dbReference>
<dbReference type="SUPFAM" id="SSF52972">
    <property type="entry name" value="ITPase-like"/>
    <property type="match status" value="1"/>
</dbReference>
<evidence type="ECO:0000256" key="3">
    <source>
        <dbReference type="ARBA" id="ARBA00023080"/>
    </source>
</evidence>
<dbReference type="InterPro" id="IPR029001">
    <property type="entry name" value="ITPase-like_fam"/>
</dbReference>
<dbReference type="EMBL" id="CP030041">
    <property type="protein sequence ID" value="AWW29260.1"/>
    <property type="molecule type" value="Genomic_DNA"/>
</dbReference>
<feature type="site" description="Important for substrate specificity" evidence="4">
    <location>
        <position position="18"/>
    </location>
</feature>
<dbReference type="Proteomes" id="UP000248688">
    <property type="component" value="Chromosome"/>
</dbReference>
<comment type="caution">
    <text evidence="4">Lacks conserved residue(s) required for the propagation of feature annotation.</text>
</comment>
<name>A0A2Z4IER3_9BACT</name>
<feature type="site" description="Important for substrate specificity" evidence="4">
    <location>
        <position position="159"/>
    </location>
</feature>
<dbReference type="NCBIfam" id="TIGR00172">
    <property type="entry name" value="maf"/>
    <property type="match status" value="1"/>
</dbReference>
<feature type="active site" description="Proton acceptor" evidence="4">
    <location>
        <position position="76"/>
    </location>
</feature>
<protein>
    <recommendedName>
        <fullName evidence="4">dTTP/UTP pyrophosphatase</fullName>
        <shortName evidence="4">dTTPase/UTPase</shortName>
        <ecNumber evidence="4">3.6.1.9</ecNumber>
    </recommendedName>
    <alternativeName>
        <fullName evidence="4">Nucleoside triphosphate pyrophosphatase</fullName>
    </alternativeName>
    <alternativeName>
        <fullName evidence="4">Nucleotide pyrophosphatase</fullName>
        <shortName evidence="4">Nucleotide PPase</shortName>
    </alternativeName>
</protein>
<comment type="catalytic activity">
    <reaction evidence="4">
        <text>dTTP + H2O = dTMP + diphosphate + H(+)</text>
        <dbReference type="Rhea" id="RHEA:28534"/>
        <dbReference type="ChEBI" id="CHEBI:15377"/>
        <dbReference type="ChEBI" id="CHEBI:15378"/>
        <dbReference type="ChEBI" id="CHEBI:33019"/>
        <dbReference type="ChEBI" id="CHEBI:37568"/>
        <dbReference type="ChEBI" id="CHEBI:63528"/>
        <dbReference type="EC" id="3.6.1.9"/>
    </reaction>
</comment>
<accession>A0A2Z4IER3</accession>
<comment type="cofactor">
    <cofactor evidence="1 4">
        <name>a divalent metal cation</name>
        <dbReference type="ChEBI" id="CHEBI:60240"/>
    </cofactor>
</comment>
<feature type="site" description="Important for substrate specificity" evidence="4">
    <location>
        <position position="77"/>
    </location>
</feature>
<dbReference type="AlphaFoldDB" id="A0A2Z4IER3"/>
<gene>
    <name evidence="5" type="primary">maf</name>
    <name evidence="5" type="ORF">DN752_03380</name>
</gene>